<keyword evidence="3" id="KW-1015">Disulfide bond</keyword>
<dbReference type="PANTHER" id="PTHR45080">
    <property type="entry name" value="CONTACTIN 5"/>
    <property type="match status" value="1"/>
</dbReference>
<protein>
    <submittedName>
        <fullName evidence="7">Immunoglobulin I-set domain protein</fullName>
    </submittedName>
</protein>
<evidence type="ECO:0000256" key="4">
    <source>
        <dbReference type="ARBA" id="ARBA00023319"/>
    </source>
</evidence>
<dbReference type="GO" id="GO:0050808">
    <property type="term" value="P:synapse organization"/>
    <property type="evidence" value="ECO:0007669"/>
    <property type="project" value="TreeGrafter"/>
</dbReference>
<evidence type="ECO:0000256" key="5">
    <source>
        <dbReference type="SAM" id="MobiDB-lite"/>
    </source>
</evidence>
<keyword evidence="1" id="KW-0732">Signal</keyword>
<dbReference type="PROSITE" id="PS50835">
    <property type="entry name" value="IG_LIKE"/>
    <property type="match status" value="2"/>
</dbReference>
<dbReference type="InterPro" id="IPR050958">
    <property type="entry name" value="Cell_Adh-Cytoskel_Orgn"/>
</dbReference>
<dbReference type="AlphaFoldDB" id="A0A0B1TUT3"/>
<gene>
    <name evidence="7" type="ORF">OESDEN_00832</name>
</gene>
<sequence length="221" mass="24723">MSTRQEKEVNEGESASFRCDAVGNPPPTILWKRPGDDQVLAKGETITISNARNWQQGEYICTAVVDGFEHASQSHFLHIRGPPIITVPAELTANIGDTVEMPCLVSGRPKPLEVNWKKNGQELDYSSGKMQVHQIPRSYGVESRLVIRDLREIDMGVYNCTANNGIGYDAKATTLKAGGVADIFGKFPSITEFYYTRKRLRFLWPNILCPQKLSLIIWVVI</sequence>
<dbReference type="Pfam" id="PF13927">
    <property type="entry name" value="Ig_3"/>
    <property type="match status" value="2"/>
</dbReference>
<dbReference type="EMBL" id="KN549238">
    <property type="protein sequence ID" value="KHJ99170.1"/>
    <property type="molecule type" value="Genomic_DNA"/>
</dbReference>
<dbReference type="GO" id="GO:0030424">
    <property type="term" value="C:axon"/>
    <property type="evidence" value="ECO:0007669"/>
    <property type="project" value="TreeGrafter"/>
</dbReference>
<keyword evidence="4" id="KW-0393">Immunoglobulin domain</keyword>
<dbReference type="Proteomes" id="UP000053660">
    <property type="component" value="Unassembled WGS sequence"/>
</dbReference>
<name>A0A0B1TUT3_OESDE</name>
<dbReference type="SMART" id="SM00408">
    <property type="entry name" value="IGc2"/>
    <property type="match status" value="2"/>
</dbReference>
<evidence type="ECO:0000313" key="8">
    <source>
        <dbReference type="Proteomes" id="UP000053660"/>
    </source>
</evidence>
<dbReference type="FunFam" id="2.60.40.10:FF:000032">
    <property type="entry name" value="palladin isoform X1"/>
    <property type="match status" value="1"/>
</dbReference>
<dbReference type="SUPFAM" id="SSF48726">
    <property type="entry name" value="Immunoglobulin"/>
    <property type="match status" value="2"/>
</dbReference>
<dbReference type="InterPro" id="IPR013783">
    <property type="entry name" value="Ig-like_fold"/>
</dbReference>
<evidence type="ECO:0000256" key="3">
    <source>
        <dbReference type="ARBA" id="ARBA00023157"/>
    </source>
</evidence>
<feature type="compositionally biased region" description="Basic and acidic residues" evidence="5">
    <location>
        <begin position="1"/>
        <end position="10"/>
    </location>
</feature>
<dbReference type="PANTHER" id="PTHR45080:SF8">
    <property type="entry name" value="IG-LIKE DOMAIN-CONTAINING PROTEIN"/>
    <property type="match status" value="1"/>
</dbReference>
<dbReference type="InterPro" id="IPR036179">
    <property type="entry name" value="Ig-like_dom_sf"/>
</dbReference>
<keyword evidence="2" id="KW-0677">Repeat</keyword>
<reference evidence="7 8" key="1">
    <citation type="submission" date="2014-03" db="EMBL/GenBank/DDBJ databases">
        <title>Draft genome of the hookworm Oesophagostomum dentatum.</title>
        <authorList>
            <person name="Mitreva M."/>
        </authorList>
    </citation>
    <scope>NUCLEOTIDE SEQUENCE [LARGE SCALE GENOMIC DNA]</scope>
    <source>
        <strain evidence="7 8">OD-Hann</strain>
    </source>
</reference>
<dbReference type="Gene3D" id="2.60.40.10">
    <property type="entry name" value="Immunoglobulins"/>
    <property type="match status" value="2"/>
</dbReference>
<evidence type="ECO:0000259" key="6">
    <source>
        <dbReference type="PROSITE" id="PS50835"/>
    </source>
</evidence>
<organism evidence="7 8">
    <name type="scientific">Oesophagostomum dentatum</name>
    <name type="common">Nodular worm</name>
    <dbReference type="NCBI Taxonomy" id="61180"/>
    <lineage>
        <taxon>Eukaryota</taxon>
        <taxon>Metazoa</taxon>
        <taxon>Ecdysozoa</taxon>
        <taxon>Nematoda</taxon>
        <taxon>Chromadorea</taxon>
        <taxon>Rhabditida</taxon>
        <taxon>Rhabditina</taxon>
        <taxon>Rhabditomorpha</taxon>
        <taxon>Strongyloidea</taxon>
        <taxon>Strongylidae</taxon>
        <taxon>Oesophagostomum</taxon>
    </lineage>
</organism>
<dbReference type="InterPro" id="IPR003598">
    <property type="entry name" value="Ig_sub2"/>
</dbReference>
<evidence type="ECO:0000256" key="1">
    <source>
        <dbReference type="ARBA" id="ARBA00022729"/>
    </source>
</evidence>
<dbReference type="InterPro" id="IPR003599">
    <property type="entry name" value="Ig_sub"/>
</dbReference>
<dbReference type="GO" id="GO:0005886">
    <property type="term" value="C:plasma membrane"/>
    <property type="evidence" value="ECO:0007669"/>
    <property type="project" value="TreeGrafter"/>
</dbReference>
<feature type="domain" description="Ig-like" evidence="6">
    <location>
        <begin position="82"/>
        <end position="176"/>
    </location>
</feature>
<dbReference type="InterPro" id="IPR007110">
    <property type="entry name" value="Ig-like_dom"/>
</dbReference>
<feature type="domain" description="Ig-like" evidence="6">
    <location>
        <begin position="1"/>
        <end position="63"/>
    </location>
</feature>
<feature type="region of interest" description="Disordered" evidence="5">
    <location>
        <begin position="1"/>
        <end position="34"/>
    </location>
</feature>
<dbReference type="GO" id="GO:0043025">
    <property type="term" value="C:neuronal cell body"/>
    <property type="evidence" value="ECO:0007669"/>
    <property type="project" value="TreeGrafter"/>
</dbReference>
<dbReference type="OrthoDB" id="6413693at2759"/>
<dbReference type="GO" id="GO:0007156">
    <property type="term" value="P:homophilic cell adhesion via plasma membrane adhesion molecules"/>
    <property type="evidence" value="ECO:0007669"/>
    <property type="project" value="TreeGrafter"/>
</dbReference>
<dbReference type="CDD" id="cd00096">
    <property type="entry name" value="Ig"/>
    <property type="match status" value="1"/>
</dbReference>
<dbReference type="SMART" id="SM00409">
    <property type="entry name" value="IG"/>
    <property type="match status" value="2"/>
</dbReference>
<keyword evidence="8" id="KW-1185">Reference proteome</keyword>
<accession>A0A0B1TUT3</accession>
<evidence type="ECO:0000256" key="2">
    <source>
        <dbReference type="ARBA" id="ARBA00022737"/>
    </source>
</evidence>
<dbReference type="GO" id="GO:0008046">
    <property type="term" value="F:axon guidance receptor activity"/>
    <property type="evidence" value="ECO:0007669"/>
    <property type="project" value="TreeGrafter"/>
</dbReference>
<evidence type="ECO:0000313" key="7">
    <source>
        <dbReference type="EMBL" id="KHJ99170.1"/>
    </source>
</evidence>
<proteinExistence type="predicted"/>